<dbReference type="Proteomes" id="UP001066276">
    <property type="component" value="Chromosome 5"/>
</dbReference>
<evidence type="ECO:0000313" key="2">
    <source>
        <dbReference type="EMBL" id="KAJ1153391.1"/>
    </source>
</evidence>
<organism evidence="2 3">
    <name type="scientific">Pleurodeles waltl</name>
    <name type="common">Iberian ribbed newt</name>
    <dbReference type="NCBI Taxonomy" id="8319"/>
    <lineage>
        <taxon>Eukaryota</taxon>
        <taxon>Metazoa</taxon>
        <taxon>Chordata</taxon>
        <taxon>Craniata</taxon>
        <taxon>Vertebrata</taxon>
        <taxon>Euteleostomi</taxon>
        <taxon>Amphibia</taxon>
        <taxon>Batrachia</taxon>
        <taxon>Caudata</taxon>
        <taxon>Salamandroidea</taxon>
        <taxon>Salamandridae</taxon>
        <taxon>Pleurodelinae</taxon>
        <taxon>Pleurodeles</taxon>
    </lineage>
</organism>
<sequence length="128" mass="13070">MQHSSCRNPHPAGRSSPSARESSPTDALRRRARSSSSPLPGELFRPVLPAGAPKHSPCSSSGSLCGPSADPCGRAPIVDAAYGRQGGEGTQGAQAQEHPFPSQLGSGRKNRHGAGAGLAFCCCPCPKP</sequence>
<name>A0AAV7RLN7_PLEWA</name>
<evidence type="ECO:0000313" key="3">
    <source>
        <dbReference type="Proteomes" id="UP001066276"/>
    </source>
</evidence>
<feature type="region of interest" description="Disordered" evidence="1">
    <location>
        <begin position="1"/>
        <end position="62"/>
    </location>
</feature>
<accession>A0AAV7RLN7</accession>
<comment type="caution">
    <text evidence="2">The sequence shown here is derived from an EMBL/GenBank/DDBJ whole genome shotgun (WGS) entry which is preliminary data.</text>
</comment>
<evidence type="ECO:0000256" key="1">
    <source>
        <dbReference type="SAM" id="MobiDB-lite"/>
    </source>
</evidence>
<proteinExistence type="predicted"/>
<reference evidence="2" key="1">
    <citation type="journal article" date="2022" name="bioRxiv">
        <title>Sequencing and chromosome-scale assembly of the giantPleurodeles waltlgenome.</title>
        <authorList>
            <person name="Brown T."/>
            <person name="Elewa A."/>
            <person name="Iarovenko S."/>
            <person name="Subramanian E."/>
            <person name="Araus A.J."/>
            <person name="Petzold A."/>
            <person name="Susuki M."/>
            <person name="Suzuki K.-i.T."/>
            <person name="Hayashi T."/>
            <person name="Toyoda A."/>
            <person name="Oliveira C."/>
            <person name="Osipova E."/>
            <person name="Leigh N.D."/>
            <person name="Simon A."/>
            <person name="Yun M.H."/>
        </authorList>
    </citation>
    <scope>NUCLEOTIDE SEQUENCE</scope>
    <source>
        <strain evidence="2">20211129_DDA</strain>
        <tissue evidence="2">Liver</tissue>
    </source>
</reference>
<feature type="compositionally biased region" description="Polar residues" evidence="1">
    <location>
        <begin position="15"/>
        <end position="25"/>
    </location>
</feature>
<dbReference type="AlphaFoldDB" id="A0AAV7RLN7"/>
<feature type="region of interest" description="Disordered" evidence="1">
    <location>
        <begin position="82"/>
        <end position="111"/>
    </location>
</feature>
<dbReference type="EMBL" id="JANPWB010000009">
    <property type="protein sequence ID" value="KAJ1153391.1"/>
    <property type="molecule type" value="Genomic_DNA"/>
</dbReference>
<keyword evidence="3" id="KW-1185">Reference proteome</keyword>
<gene>
    <name evidence="2" type="ORF">NDU88_006152</name>
</gene>
<protein>
    <submittedName>
        <fullName evidence="2">Uncharacterized protein</fullName>
    </submittedName>
</protein>